<organism evidence="2 3">
    <name type="scientific">Pseudotabrizicola algicola</name>
    <dbReference type="NCBI Taxonomy" id="2709381"/>
    <lineage>
        <taxon>Bacteria</taxon>
        <taxon>Pseudomonadati</taxon>
        <taxon>Pseudomonadota</taxon>
        <taxon>Alphaproteobacteria</taxon>
        <taxon>Rhodobacterales</taxon>
        <taxon>Paracoccaceae</taxon>
        <taxon>Pseudotabrizicola</taxon>
    </lineage>
</organism>
<keyword evidence="1" id="KW-0732">Signal</keyword>
<feature type="chain" id="PRO_5025675237" description="DUF3108 domain-containing protein" evidence="1">
    <location>
        <begin position="19"/>
        <end position="237"/>
    </location>
</feature>
<dbReference type="RefSeq" id="WP_164614308.1">
    <property type="nucleotide sequence ID" value="NZ_JAAIKE010000007.1"/>
</dbReference>
<feature type="signal peptide" evidence="1">
    <location>
        <begin position="1"/>
        <end position="18"/>
    </location>
</feature>
<protein>
    <recommendedName>
        <fullName evidence="4">DUF3108 domain-containing protein</fullName>
    </recommendedName>
</protein>
<evidence type="ECO:0000313" key="2">
    <source>
        <dbReference type="EMBL" id="NEX48009.1"/>
    </source>
</evidence>
<dbReference type="EMBL" id="JAAIKE010000007">
    <property type="protein sequence ID" value="NEX48009.1"/>
    <property type="molecule type" value="Genomic_DNA"/>
</dbReference>
<proteinExistence type="predicted"/>
<accession>A0A6B3RY08</accession>
<evidence type="ECO:0000313" key="3">
    <source>
        <dbReference type="Proteomes" id="UP000481421"/>
    </source>
</evidence>
<dbReference type="Proteomes" id="UP000481421">
    <property type="component" value="Unassembled WGS sequence"/>
</dbReference>
<gene>
    <name evidence="2" type="ORF">G3572_17500</name>
</gene>
<sequence>MRYLILAAAVALPAPAVAGSFTPPEGCTTFMTVQARQCRVSNHYKCSADTLGDQWRADFDQQGPFFLSRINAEAEWVESYDLGQTAVRQTLDPNPSDPASFTELLSTGTDTFAFGLTRDNGEQTRVNGFDTLTGRSVTIDGVTLAETQFEFTETDQSGAVLRQSRGNEYIHPEMRLFFSGPSEWRGPDGDFLPMDGSPVKFLFPGDPGFAATEPLFDCDPLMTRATPSQKDSSHDHL</sequence>
<comment type="caution">
    <text evidence="2">The sequence shown here is derived from an EMBL/GenBank/DDBJ whole genome shotgun (WGS) entry which is preliminary data.</text>
</comment>
<evidence type="ECO:0008006" key="4">
    <source>
        <dbReference type="Google" id="ProtNLM"/>
    </source>
</evidence>
<keyword evidence="3" id="KW-1185">Reference proteome</keyword>
<evidence type="ECO:0000256" key="1">
    <source>
        <dbReference type="SAM" id="SignalP"/>
    </source>
</evidence>
<dbReference type="AlphaFoldDB" id="A0A6B3RY08"/>
<name>A0A6B3RY08_9RHOB</name>
<reference evidence="2 3" key="1">
    <citation type="submission" date="2020-02" db="EMBL/GenBank/DDBJ databases">
        <title>Rhodobacter algicola sp. nov., isolated from microalga culture.</title>
        <authorList>
            <person name="Park C.-Y."/>
        </authorList>
    </citation>
    <scope>NUCLEOTIDE SEQUENCE [LARGE SCALE GENOMIC DNA]</scope>
    <source>
        <strain evidence="2 3">ETT8</strain>
    </source>
</reference>